<dbReference type="EMBL" id="JANCYW010000008">
    <property type="protein sequence ID" value="KAK4536321.1"/>
    <property type="molecule type" value="Genomic_DNA"/>
</dbReference>
<accession>A0AAV9IW88</accession>
<reference evidence="2 3" key="1">
    <citation type="submission" date="2022-07" db="EMBL/GenBank/DDBJ databases">
        <title>Genome-wide signatures of adaptation to extreme environments.</title>
        <authorList>
            <person name="Cho C.H."/>
            <person name="Yoon H.S."/>
        </authorList>
    </citation>
    <scope>NUCLEOTIDE SEQUENCE [LARGE SCALE GENOMIC DNA]</scope>
    <source>
        <strain evidence="2 3">DBV 063 E5</strain>
    </source>
</reference>
<organism evidence="2 3">
    <name type="scientific">Cyanidium caldarium</name>
    <name type="common">Red alga</name>
    <dbReference type="NCBI Taxonomy" id="2771"/>
    <lineage>
        <taxon>Eukaryota</taxon>
        <taxon>Rhodophyta</taxon>
        <taxon>Bangiophyceae</taxon>
        <taxon>Cyanidiales</taxon>
        <taxon>Cyanidiaceae</taxon>
        <taxon>Cyanidium</taxon>
    </lineage>
</organism>
<protein>
    <submittedName>
        <fullName evidence="2">Uncharacterized protein</fullName>
    </submittedName>
</protein>
<evidence type="ECO:0000313" key="3">
    <source>
        <dbReference type="Proteomes" id="UP001301350"/>
    </source>
</evidence>
<dbReference type="Proteomes" id="UP001301350">
    <property type="component" value="Unassembled WGS sequence"/>
</dbReference>
<keyword evidence="3" id="KW-1185">Reference proteome</keyword>
<evidence type="ECO:0000313" key="2">
    <source>
        <dbReference type="EMBL" id="KAK4536321.1"/>
    </source>
</evidence>
<comment type="caution">
    <text evidence="2">The sequence shown here is derived from an EMBL/GenBank/DDBJ whole genome shotgun (WGS) entry which is preliminary data.</text>
</comment>
<dbReference type="AlphaFoldDB" id="A0AAV9IW88"/>
<sequence length="170" mass="19499">MDAPLPDPLEVEGYVVRVSEALVARLNQVAAPESARTPINFTLRPQTGREQRLVEQTLQRERRKRTELVRRVQTHWRLLEERRAAQVSEAVERQLGEWQQRDYQAPLRTRPLFCEAERQALIQCYQTERDVLDCAQLITALEQCAARAEQTALQESSAPARTEPVAKSPA</sequence>
<name>A0AAV9IW88_CYACA</name>
<proteinExistence type="predicted"/>
<feature type="region of interest" description="Disordered" evidence="1">
    <location>
        <begin position="149"/>
        <end position="170"/>
    </location>
</feature>
<evidence type="ECO:0000256" key="1">
    <source>
        <dbReference type="SAM" id="MobiDB-lite"/>
    </source>
</evidence>
<gene>
    <name evidence="2" type="ORF">CDCA_CDCA08G2346</name>
</gene>